<dbReference type="GO" id="GO:0008137">
    <property type="term" value="F:NADH dehydrogenase (ubiquinone) activity"/>
    <property type="evidence" value="ECO:0007669"/>
    <property type="project" value="UniProtKB-UniRule"/>
</dbReference>
<dbReference type="EMBL" id="OR582681">
    <property type="protein sequence ID" value="WNH37164.1"/>
    <property type="molecule type" value="Genomic_DNA"/>
</dbReference>
<feature type="chain" id="PRO_5041630999" description="NADH-ubiquinone oxidoreductase chain 6" evidence="16">
    <location>
        <begin position="16"/>
        <end position="173"/>
    </location>
</feature>
<evidence type="ECO:0000256" key="10">
    <source>
        <dbReference type="ARBA" id="ARBA00022989"/>
    </source>
</evidence>
<feature type="transmembrane region" description="Helical" evidence="15">
    <location>
        <begin position="51"/>
        <end position="75"/>
    </location>
</feature>
<evidence type="ECO:0000256" key="1">
    <source>
        <dbReference type="ARBA" id="ARBA00004225"/>
    </source>
</evidence>
<evidence type="ECO:0000256" key="4">
    <source>
        <dbReference type="ARBA" id="ARBA00021095"/>
    </source>
</evidence>
<evidence type="ECO:0000313" key="17">
    <source>
        <dbReference type="EMBL" id="WNH37164.1"/>
    </source>
</evidence>
<name>A0AA96C6I1_9TELE</name>
<evidence type="ECO:0000256" key="11">
    <source>
        <dbReference type="ARBA" id="ARBA00023027"/>
    </source>
</evidence>
<evidence type="ECO:0000256" key="12">
    <source>
        <dbReference type="ARBA" id="ARBA00023128"/>
    </source>
</evidence>
<accession>A0AA96C6I1</accession>
<dbReference type="PANTHER" id="PTHR11435">
    <property type="entry name" value="NADH UBIQUINONE OXIDOREDUCTASE SUBUNIT ND6"/>
    <property type="match status" value="1"/>
</dbReference>
<dbReference type="Gene3D" id="1.20.120.1200">
    <property type="entry name" value="NADH-ubiquinone/plastoquinone oxidoreductase chain 6, subunit NuoJ"/>
    <property type="match status" value="1"/>
</dbReference>
<organism evidence="17">
    <name type="scientific">Paralepididae sp</name>
    <dbReference type="NCBI Taxonomy" id="3075840"/>
    <lineage>
        <taxon>Eukaryota</taxon>
        <taxon>Metazoa</taxon>
        <taxon>Chordata</taxon>
        <taxon>Craniata</taxon>
        <taxon>Vertebrata</taxon>
        <taxon>Euteleostomi</taxon>
        <taxon>Actinopterygii</taxon>
        <taxon>Neopterygii</taxon>
        <taxon>Teleostei</taxon>
        <taxon>Neoteleostei</taxon>
        <taxon>Aulopa</taxon>
        <taxon>Aulopiformes</taxon>
        <taxon>Alepisauroidei</taxon>
        <taxon>Paralepididae</taxon>
    </lineage>
</organism>
<gene>
    <name evidence="17" type="primary">ND6</name>
</gene>
<evidence type="ECO:0000256" key="14">
    <source>
        <dbReference type="ARBA" id="ARBA00049551"/>
    </source>
</evidence>
<dbReference type="GO" id="GO:0031966">
    <property type="term" value="C:mitochondrial membrane"/>
    <property type="evidence" value="ECO:0007669"/>
    <property type="project" value="UniProtKB-SubCell"/>
</dbReference>
<evidence type="ECO:0000256" key="7">
    <source>
        <dbReference type="ARBA" id="ARBA00022692"/>
    </source>
</evidence>
<keyword evidence="10 15" id="KW-1133">Transmembrane helix</keyword>
<dbReference type="EC" id="7.1.1.2" evidence="3 15"/>
<keyword evidence="13 15" id="KW-0472">Membrane</keyword>
<keyword evidence="9 15" id="KW-0249">Electron transport</keyword>
<dbReference type="InterPro" id="IPR001457">
    <property type="entry name" value="NADH_UbQ/plastoQ_OxRdtase_su6"/>
</dbReference>
<dbReference type="Pfam" id="PF00499">
    <property type="entry name" value="Oxidored_q3"/>
    <property type="match status" value="1"/>
</dbReference>
<dbReference type="PANTHER" id="PTHR11435:SF1">
    <property type="entry name" value="NADH-UBIQUINONE OXIDOREDUCTASE CHAIN 6"/>
    <property type="match status" value="1"/>
</dbReference>
<evidence type="ECO:0000256" key="2">
    <source>
        <dbReference type="ARBA" id="ARBA00005698"/>
    </source>
</evidence>
<evidence type="ECO:0000256" key="5">
    <source>
        <dbReference type="ARBA" id="ARBA00022448"/>
    </source>
</evidence>
<dbReference type="AlphaFoldDB" id="A0AA96C6I1"/>
<comment type="similarity">
    <text evidence="2 15">Belongs to the complex I subunit 6 family.</text>
</comment>
<proteinExistence type="inferred from homology"/>
<feature type="signal peptide" evidence="16">
    <location>
        <begin position="1"/>
        <end position="15"/>
    </location>
</feature>
<protein>
    <recommendedName>
        <fullName evidence="4 15">NADH-ubiquinone oxidoreductase chain 6</fullName>
        <ecNumber evidence="3 15">7.1.1.2</ecNumber>
    </recommendedName>
</protein>
<evidence type="ECO:0000256" key="8">
    <source>
        <dbReference type="ARBA" id="ARBA00022967"/>
    </source>
</evidence>
<evidence type="ECO:0000256" key="13">
    <source>
        <dbReference type="ARBA" id="ARBA00023136"/>
    </source>
</evidence>
<dbReference type="EMBL" id="OR581005">
    <property type="protein sequence ID" value="WNH37832.1"/>
    <property type="molecule type" value="Genomic_DNA"/>
</dbReference>
<feature type="transmembrane region" description="Helical" evidence="15">
    <location>
        <begin position="134"/>
        <end position="159"/>
    </location>
</feature>
<keyword evidence="11 15" id="KW-0520">NAD</keyword>
<comment type="catalytic activity">
    <reaction evidence="14 15">
        <text>a ubiquinone + NADH + 5 H(+)(in) = a ubiquinol + NAD(+) + 4 H(+)(out)</text>
        <dbReference type="Rhea" id="RHEA:29091"/>
        <dbReference type="Rhea" id="RHEA-COMP:9565"/>
        <dbReference type="Rhea" id="RHEA-COMP:9566"/>
        <dbReference type="ChEBI" id="CHEBI:15378"/>
        <dbReference type="ChEBI" id="CHEBI:16389"/>
        <dbReference type="ChEBI" id="CHEBI:17976"/>
        <dbReference type="ChEBI" id="CHEBI:57540"/>
        <dbReference type="ChEBI" id="CHEBI:57945"/>
        <dbReference type="EC" id="7.1.1.2"/>
    </reaction>
</comment>
<keyword evidence="6 15" id="KW-0679">Respiratory chain</keyword>
<evidence type="ECO:0000256" key="15">
    <source>
        <dbReference type="RuleBase" id="RU004430"/>
    </source>
</evidence>
<evidence type="ECO:0000256" key="6">
    <source>
        <dbReference type="ARBA" id="ARBA00022660"/>
    </source>
</evidence>
<keyword evidence="8 15" id="KW-1278">Translocase</keyword>
<keyword evidence="12 15" id="KW-0496">Mitochondrion</keyword>
<feature type="transmembrane region" description="Helical" evidence="15">
    <location>
        <begin position="87"/>
        <end position="109"/>
    </location>
</feature>
<keyword evidence="15" id="KW-0830">Ubiquinone</keyword>
<dbReference type="InterPro" id="IPR050269">
    <property type="entry name" value="ComplexI_Subunit6"/>
</dbReference>
<keyword evidence="5 15" id="KW-0813">Transport</keyword>
<reference evidence="17" key="1">
    <citation type="submission" date="2023-09" db="EMBL/GenBank/DDBJ databases">
        <title>Mitochondrial Genomes of Fishes Derived by Genome Skimming.</title>
        <authorList>
            <person name="Bemis K."/>
            <person name="Collins A."/>
            <person name="Craine J.M."/>
            <person name="Hoban M."/>
            <person name="Leopold D.R."/>
            <person name="Meyer C."/>
            <person name="Murphy K.R."/>
            <person name="Pitassy D.E."/>
            <person name="Whitney J."/>
        </authorList>
    </citation>
    <scope>NUCLEOTIDE SEQUENCE</scope>
</reference>
<evidence type="ECO:0000256" key="3">
    <source>
        <dbReference type="ARBA" id="ARBA00012944"/>
    </source>
</evidence>
<sequence length="173" mass="18269">MAYFMSLFLFGLVVGLIAVASNPTPYFAALGLVLAAGFGCGLLAAQGGSFLSLVLFLIYLGGMLVVFAYSAALASEPFPVSWGDQSVLGYVVVYFIGVLLVGGSFWGGWHEVSWAAVDEFKEFTVLRGDVSGVALMYSFGGGMLVTCAWVLLLALFVVLELTRGLNRGALRAV</sequence>
<dbReference type="InterPro" id="IPR042106">
    <property type="entry name" value="Nuo/plastoQ_OxRdtase_6_NuoJ"/>
</dbReference>
<keyword evidence="7 15" id="KW-0812">Transmembrane</keyword>
<comment type="subcellular location">
    <subcellularLocation>
        <location evidence="1 15">Mitochondrion membrane</location>
        <topology evidence="1 15">Multi-pass membrane protein</topology>
    </subcellularLocation>
</comment>
<evidence type="ECO:0000256" key="16">
    <source>
        <dbReference type="SAM" id="SignalP"/>
    </source>
</evidence>
<keyword evidence="16" id="KW-0732">Signal</keyword>
<evidence type="ECO:0000256" key="9">
    <source>
        <dbReference type="ARBA" id="ARBA00022982"/>
    </source>
</evidence>
<geneLocation type="mitochondrion" evidence="17"/>
<comment type="function">
    <text evidence="15">Core subunit of the mitochondrial membrane respiratory chain NADH dehydrogenase (Complex I) which catalyzes electron transfer from NADH through the respiratory chain, using ubiquinone as an electron acceptor. Essential for the catalytic activity and assembly of complex I.</text>
</comment>